<dbReference type="PANTHER" id="PTHR21327:SF46">
    <property type="entry name" value="3,4-DIHYDROXY-2-BUTANONE 4-PHOSPHATE SYNTHASE"/>
    <property type="match status" value="1"/>
</dbReference>
<sequence>MTGDVEGAAGATPADAEGESASSTAEHEYADEADDAVARAVAAFRAGEPVLIHDFDDREGETDLVYPAGAVDAAAVARMRNDAGGLVCAALSDAVAEAFSLPFLHEAFDHPAAANQDVSYDDRSSFSLTVNHRETFTGVTDDDRALTISSLAAAADAAVETDYDADDFAAEFRAPGHVHLLRAAPGLLDDRQGHTELGIALADEADLPPAVVVCEMLDDETGGALPTTAARDYARRNGFAYVEGAALLSSLR</sequence>
<comment type="subunit">
    <text evidence="6">Homodimer.</text>
</comment>
<dbReference type="EMBL" id="JBHSDS010000008">
    <property type="protein sequence ID" value="MFC4359535.1"/>
    <property type="molecule type" value="Genomic_DNA"/>
</dbReference>
<evidence type="ECO:0000313" key="9">
    <source>
        <dbReference type="Proteomes" id="UP001595921"/>
    </source>
</evidence>
<name>A0ABD5PF40_9EURY</name>
<keyword evidence="9" id="KW-1185">Reference proteome</keyword>
<evidence type="ECO:0000256" key="4">
    <source>
        <dbReference type="ARBA" id="ARBA00023211"/>
    </source>
</evidence>
<comment type="function">
    <text evidence="6">Catalyzes the conversion of D-ribulose 5-phosphate to formate and 3,4-dihydroxy-2-butanone 4-phosphate.</text>
</comment>
<organism evidence="8 9">
    <name type="scientific">Halobium salinum</name>
    <dbReference type="NCBI Taxonomy" id="1364940"/>
    <lineage>
        <taxon>Archaea</taxon>
        <taxon>Methanobacteriati</taxon>
        <taxon>Methanobacteriota</taxon>
        <taxon>Stenosarchaea group</taxon>
        <taxon>Halobacteria</taxon>
        <taxon>Halobacteriales</taxon>
        <taxon>Haloferacaceae</taxon>
        <taxon>Halobium</taxon>
    </lineage>
</organism>
<dbReference type="GO" id="GO:0009231">
    <property type="term" value="P:riboflavin biosynthetic process"/>
    <property type="evidence" value="ECO:0007669"/>
    <property type="project" value="UniProtKB-KW"/>
</dbReference>
<dbReference type="Gene3D" id="3.90.870.10">
    <property type="entry name" value="DHBP synthase"/>
    <property type="match status" value="1"/>
</dbReference>
<evidence type="ECO:0000256" key="6">
    <source>
        <dbReference type="RuleBase" id="RU003843"/>
    </source>
</evidence>
<reference evidence="8 9" key="1">
    <citation type="journal article" date="2019" name="Int. J. Syst. Evol. Microbiol.">
        <title>The Global Catalogue of Microorganisms (GCM) 10K type strain sequencing project: providing services to taxonomists for standard genome sequencing and annotation.</title>
        <authorList>
            <consortium name="The Broad Institute Genomics Platform"/>
            <consortium name="The Broad Institute Genome Sequencing Center for Infectious Disease"/>
            <person name="Wu L."/>
            <person name="Ma J."/>
        </authorList>
    </citation>
    <scope>NUCLEOTIDE SEQUENCE [LARGE SCALE GENOMIC DNA]</scope>
    <source>
        <strain evidence="8 9">CGMCC 1.12553</strain>
    </source>
</reference>
<dbReference type="GO" id="GO:0008686">
    <property type="term" value="F:3,4-dihydroxy-2-butanone-4-phosphate synthase activity"/>
    <property type="evidence" value="ECO:0007669"/>
    <property type="project" value="UniProtKB-EC"/>
</dbReference>
<dbReference type="PANTHER" id="PTHR21327">
    <property type="entry name" value="GTP CYCLOHYDROLASE II-RELATED"/>
    <property type="match status" value="1"/>
</dbReference>
<evidence type="ECO:0000313" key="8">
    <source>
        <dbReference type="EMBL" id="MFC4359535.1"/>
    </source>
</evidence>
<dbReference type="GO" id="GO:0046872">
    <property type="term" value="F:metal ion binding"/>
    <property type="evidence" value="ECO:0007669"/>
    <property type="project" value="UniProtKB-KW"/>
</dbReference>
<accession>A0ABD5PF40</accession>
<keyword evidence="3 6" id="KW-0460">Magnesium</keyword>
<evidence type="ECO:0000256" key="2">
    <source>
        <dbReference type="ARBA" id="ARBA00022723"/>
    </source>
</evidence>
<comment type="similarity">
    <text evidence="6">Belongs to the DHBP synthase family.</text>
</comment>
<dbReference type="InterPro" id="IPR017945">
    <property type="entry name" value="DHBP_synth_RibB-like_a/b_dom"/>
</dbReference>
<keyword evidence="5 6" id="KW-0456">Lyase</keyword>
<evidence type="ECO:0000256" key="1">
    <source>
        <dbReference type="ARBA" id="ARBA00022619"/>
    </source>
</evidence>
<evidence type="ECO:0000256" key="3">
    <source>
        <dbReference type="ARBA" id="ARBA00022842"/>
    </source>
</evidence>
<dbReference type="RefSeq" id="WP_267621660.1">
    <property type="nucleotide sequence ID" value="NZ_JAODIW010000006.1"/>
</dbReference>
<keyword evidence="2 6" id="KW-0479">Metal-binding</keyword>
<comment type="catalytic activity">
    <reaction evidence="6">
        <text>D-ribulose 5-phosphate = (2S)-2-hydroxy-3-oxobutyl phosphate + formate + H(+)</text>
        <dbReference type="Rhea" id="RHEA:18457"/>
        <dbReference type="ChEBI" id="CHEBI:15378"/>
        <dbReference type="ChEBI" id="CHEBI:15740"/>
        <dbReference type="ChEBI" id="CHEBI:58121"/>
        <dbReference type="ChEBI" id="CHEBI:58830"/>
        <dbReference type="EC" id="4.1.99.12"/>
    </reaction>
</comment>
<dbReference type="NCBIfam" id="TIGR00506">
    <property type="entry name" value="ribB"/>
    <property type="match status" value="1"/>
</dbReference>
<dbReference type="InterPro" id="IPR000422">
    <property type="entry name" value="DHBP_synthase_RibB"/>
</dbReference>
<comment type="cofactor">
    <cofactor evidence="6">
        <name>Mg(2+)</name>
        <dbReference type="ChEBI" id="CHEBI:18420"/>
    </cofactor>
    <cofactor evidence="6">
        <name>Mn(2+)</name>
        <dbReference type="ChEBI" id="CHEBI:29035"/>
    </cofactor>
    <text evidence="6">Binds 2 divalent metal cations per subunit. Magnesium or manganese.</text>
</comment>
<dbReference type="SUPFAM" id="SSF55821">
    <property type="entry name" value="YrdC/RibB"/>
    <property type="match status" value="1"/>
</dbReference>
<evidence type="ECO:0000256" key="7">
    <source>
        <dbReference type="SAM" id="MobiDB-lite"/>
    </source>
</evidence>
<keyword evidence="1 6" id="KW-0686">Riboflavin biosynthesis</keyword>
<comment type="pathway">
    <text evidence="6">Cofactor biosynthesis; riboflavin biosynthesis; 2-hydroxy-3-oxobutyl phosphate from D-ribulose 5-phosphate: step 1/1.</text>
</comment>
<dbReference type="EC" id="4.1.99.12" evidence="6"/>
<evidence type="ECO:0000256" key="5">
    <source>
        <dbReference type="ARBA" id="ARBA00023239"/>
    </source>
</evidence>
<proteinExistence type="inferred from homology"/>
<protein>
    <recommendedName>
        <fullName evidence="6">3,4-dihydroxy-2-butanone 4-phosphate synthase</fullName>
        <shortName evidence="6">DHBP synthase</shortName>
        <ecNumber evidence="6">4.1.99.12</ecNumber>
    </recommendedName>
</protein>
<dbReference type="AlphaFoldDB" id="A0ABD5PF40"/>
<keyword evidence="4 6" id="KW-0464">Manganese</keyword>
<dbReference type="Pfam" id="PF00926">
    <property type="entry name" value="DHBP_synthase"/>
    <property type="match status" value="1"/>
</dbReference>
<dbReference type="Proteomes" id="UP001595921">
    <property type="component" value="Unassembled WGS sequence"/>
</dbReference>
<feature type="region of interest" description="Disordered" evidence="7">
    <location>
        <begin position="1"/>
        <end position="30"/>
    </location>
</feature>
<gene>
    <name evidence="8" type="primary">ribB</name>
    <name evidence="8" type="ORF">ACFO0N_16455</name>
</gene>
<comment type="caution">
    <text evidence="8">The sequence shown here is derived from an EMBL/GenBank/DDBJ whole genome shotgun (WGS) entry which is preliminary data.</text>
</comment>